<protein>
    <recommendedName>
        <fullName evidence="3">Leucine-rich repeat domain-containing protein</fullName>
    </recommendedName>
</protein>
<dbReference type="EMBL" id="CP002691">
    <property type="protein sequence ID" value="AEE51738.1"/>
    <property type="molecule type" value="Genomic_DNA"/>
</dbReference>
<dbReference type="AlphaFoldDB" id="F4L3A4"/>
<reference key="2">
    <citation type="submission" date="2011-04" db="EMBL/GenBank/DDBJ databases">
        <title>Complete sequence of chromosome of Haliscomenobacter hydrossis DSM 1100.</title>
        <authorList>
            <consortium name="US DOE Joint Genome Institute (JGI-PGF)"/>
            <person name="Lucas S."/>
            <person name="Han J."/>
            <person name="Lapidus A."/>
            <person name="Bruce D."/>
            <person name="Goodwin L."/>
            <person name="Pitluck S."/>
            <person name="Peters L."/>
            <person name="Kyrpides N."/>
            <person name="Mavromatis K."/>
            <person name="Ivanova N."/>
            <person name="Ovchinnikova G."/>
            <person name="Pagani I."/>
            <person name="Daligault H."/>
            <person name="Detter J.C."/>
            <person name="Han C."/>
            <person name="Land M."/>
            <person name="Hauser L."/>
            <person name="Markowitz V."/>
            <person name="Cheng J.-F."/>
            <person name="Hugenholtz P."/>
            <person name="Woyke T."/>
            <person name="Wu D."/>
            <person name="Verbarg S."/>
            <person name="Frueling A."/>
            <person name="Brambilla E."/>
            <person name="Klenk H.-P."/>
            <person name="Eisen J.A."/>
        </authorList>
    </citation>
    <scope>NUCLEOTIDE SEQUENCE</scope>
    <source>
        <strain>DSM 1100</strain>
    </source>
</reference>
<proteinExistence type="predicted"/>
<dbReference type="OrthoDB" id="1417942at2"/>
<evidence type="ECO:0000313" key="1">
    <source>
        <dbReference type="EMBL" id="AEE51738.1"/>
    </source>
</evidence>
<dbReference type="Proteomes" id="UP000008461">
    <property type="component" value="Chromosome"/>
</dbReference>
<accession>F4L3A4</accession>
<keyword evidence="2" id="KW-1185">Reference proteome</keyword>
<dbReference type="KEGG" id="hhy:Halhy_3888"/>
<dbReference type="Gene3D" id="3.80.10.10">
    <property type="entry name" value="Ribonuclease Inhibitor"/>
    <property type="match status" value="1"/>
</dbReference>
<dbReference type="InterPro" id="IPR032675">
    <property type="entry name" value="LRR_dom_sf"/>
</dbReference>
<gene>
    <name evidence="1" type="ordered locus">Halhy_3888</name>
</gene>
<dbReference type="RefSeq" id="WP_013766277.1">
    <property type="nucleotide sequence ID" value="NC_015510.1"/>
</dbReference>
<reference evidence="1 2" key="1">
    <citation type="journal article" date="2011" name="Stand. Genomic Sci.">
        <title>Complete genome sequence of Haliscomenobacter hydrossis type strain (O).</title>
        <authorList>
            <consortium name="US DOE Joint Genome Institute (JGI-PGF)"/>
            <person name="Daligault H."/>
            <person name="Lapidus A."/>
            <person name="Zeytun A."/>
            <person name="Nolan M."/>
            <person name="Lucas S."/>
            <person name="Del Rio T.G."/>
            <person name="Tice H."/>
            <person name="Cheng J.F."/>
            <person name="Tapia R."/>
            <person name="Han C."/>
            <person name="Goodwin L."/>
            <person name="Pitluck S."/>
            <person name="Liolios K."/>
            <person name="Pagani I."/>
            <person name="Ivanova N."/>
            <person name="Huntemann M."/>
            <person name="Mavromatis K."/>
            <person name="Mikhailova N."/>
            <person name="Pati A."/>
            <person name="Chen A."/>
            <person name="Palaniappan K."/>
            <person name="Land M."/>
            <person name="Hauser L."/>
            <person name="Brambilla E.M."/>
            <person name="Rohde M."/>
            <person name="Verbarg S."/>
            <person name="Goker M."/>
            <person name="Bristow J."/>
            <person name="Eisen J.A."/>
            <person name="Markowitz V."/>
            <person name="Hugenholtz P."/>
            <person name="Kyrpides N.C."/>
            <person name="Klenk H.P."/>
            <person name="Woyke T."/>
        </authorList>
    </citation>
    <scope>NUCLEOTIDE SEQUENCE [LARGE SCALE GENOMIC DNA]</scope>
    <source>
        <strain evidence="2">ATCC 27775 / DSM 1100 / LMG 10767 / O</strain>
    </source>
</reference>
<evidence type="ECO:0000313" key="2">
    <source>
        <dbReference type="Proteomes" id="UP000008461"/>
    </source>
</evidence>
<name>F4L3A4_HALH1</name>
<sequence length="260" mass="31192">MRVYKDGFVVLDWSLNRKLLVYMDARQFNLYDKEREEYLKFYKQENLNGLAFENSIYYPYTHLDVLEEYPFIEHLFIGQKKIKDFSAIKYVRQLKGLYFEDNSAEFDFTMVKESLEYLSTRWHAKLKNIEQLYHLKWLWIEQDDDDVHLPAQVEKLDFFRSKKTHLDALASCKAVKIIVLDKCTKLANIQGLKYVGQSIEELRIEKCKNLEDFSPILELDTLKSLKIIDWNKENKENLKYVYEKLVAKTDVNIHIHPKLK</sequence>
<evidence type="ECO:0008006" key="3">
    <source>
        <dbReference type="Google" id="ProtNLM"/>
    </source>
</evidence>
<dbReference type="HOGENOM" id="CLU_1068596_0_0_10"/>
<organism evidence="1 2">
    <name type="scientific">Haliscomenobacter hydrossis (strain ATCC 27775 / DSM 1100 / LMG 10767 / O)</name>
    <dbReference type="NCBI Taxonomy" id="760192"/>
    <lineage>
        <taxon>Bacteria</taxon>
        <taxon>Pseudomonadati</taxon>
        <taxon>Bacteroidota</taxon>
        <taxon>Saprospiria</taxon>
        <taxon>Saprospirales</taxon>
        <taxon>Haliscomenobacteraceae</taxon>
        <taxon>Haliscomenobacter</taxon>
    </lineage>
</organism>
<dbReference type="SUPFAM" id="SSF52058">
    <property type="entry name" value="L domain-like"/>
    <property type="match status" value="1"/>
</dbReference>